<keyword evidence="1" id="KW-0732">Signal</keyword>
<comment type="caution">
    <text evidence="2">The sequence shown here is derived from an EMBL/GenBank/DDBJ whole genome shotgun (WGS) entry which is preliminary data.</text>
</comment>
<reference evidence="2 3" key="1">
    <citation type="submission" date="2018-01" db="EMBL/GenBank/DDBJ databases">
        <title>Denitrification phenotypes of diverse strains of Pseudomonas stutzeri.</title>
        <authorList>
            <person name="Milligan D.A."/>
            <person name="Bergaust L."/>
            <person name="Bakken L.R."/>
            <person name="Frostegard A."/>
        </authorList>
    </citation>
    <scope>NUCLEOTIDE SEQUENCE [LARGE SCALE GENOMIC DNA]</scope>
    <source>
        <strain evidence="2 3">KC</strain>
    </source>
</reference>
<evidence type="ECO:0000313" key="3">
    <source>
        <dbReference type="Proteomes" id="UP000235925"/>
    </source>
</evidence>
<name>A0A2N8S7V2_STUST</name>
<dbReference type="PANTHER" id="PTHR39600:SF1">
    <property type="entry name" value="PEPTIDASE INHIBITOR I78 FAMILY PROTEIN"/>
    <property type="match status" value="1"/>
</dbReference>
<accession>A0A2N8S7V2</accession>
<dbReference type="Gene3D" id="3.30.10.10">
    <property type="entry name" value="Trypsin Inhibitor V, subunit A"/>
    <property type="match status" value="1"/>
</dbReference>
<dbReference type="PANTHER" id="PTHR39600">
    <property type="entry name" value="PEPTIDASE INHIBITOR I78 FAMILY PROTEIN"/>
    <property type="match status" value="1"/>
</dbReference>
<dbReference type="OrthoDB" id="7917348at2"/>
<dbReference type="Proteomes" id="UP000235925">
    <property type="component" value="Unassembled WGS sequence"/>
</dbReference>
<evidence type="ECO:0000256" key="1">
    <source>
        <dbReference type="SAM" id="SignalP"/>
    </source>
</evidence>
<feature type="signal peptide" evidence="1">
    <location>
        <begin position="1"/>
        <end position="20"/>
    </location>
</feature>
<dbReference type="PROSITE" id="PS51257">
    <property type="entry name" value="PROKAR_LIPOPROTEIN"/>
    <property type="match status" value="1"/>
</dbReference>
<dbReference type="InterPro" id="IPR021719">
    <property type="entry name" value="Prot_inh_I78"/>
</dbReference>
<dbReference type="EMBL" id="POUN01000001">
    <property type="protein sequence ID" value="PNF82688.1"/>
    <property type="molecule type" value="Genomic_DNA"/>
</dbReference>
<evidence type="ECO:0000313" key="2">
    <source>
        <dbReference type="EMBL" id="PNF82688.1"/>
    </source>
</evidence>
<protein>
    <submittedName>
        <fullName evidence="2">Peptidase inhibitor I78 family protein</fullName>
    </submittedName>
</protein>
<dbReference type="RefSeq" id="WP_102823805.1">
    <property type="nucleotide sequence ID" value="NZ_CP139348.1"/>
</dbReference>
<dbReference type="AlphaFoldDB" id="A0A2N8S7V2"/>
<sequence length="103" mass="11033">MHTYQIKFSIPLLMAASALASGCQPKTTAIEPIHADGTCNSEAVSHFAGKKATPELLEQARNQSGAKTARILGPDDIVTLEYNSQRLNINTDASMTIERISCG</sequence>
<feature type="chain" id="PRO_5014996642" evidence="1">
    <location>
        <begin position="21"/>
        <end position="103"/>
    </location>
</feature>
<gene>
    <name evidence="2" type="ORF">CXK92_04320</name>
</gene>
<dbReference type="Pfam" id="PF11720">
    <property type="entry name" value="Inhibitor_I78"/>
    <property type="match status" value="1"/>
</dbReference>
<organism evidence="2 3">
    <name type="scientific">Stutzerimonas stutzeri</name>
    <name type="common">Pseudomonas stutzeri</name>
    <dbReference type="NCBI Taxonomy" id="316"/>
    <lineage>
        <taxon>Bacteria</taxon>
        <taxon>Pseudomonadati</taxon>
        <taxon>Pseudomonadota</taxon>
        <taxon>Gammaproteobacteria</taxon>
        <taxon>Pseudomonadales</taxon>
        <taxon>Pseudomonadaceae</taxon>
        <taxon>Stutzerimonas</taxon>
    </lineage>
</organism>
<proteinExistence type="predicted"/>